<organism evidence="7 8">
    <name type="scientific">Leucosporidium creatinivorum</name>
    <dbReference type="NCBI Taxonomy" id="106004"/>
    <lineage>
        <taxon>Eukaryota</taxon>
        <taxon>Fungi</taxon>
        <taxon>Dikarya</taxon>
        <taxon>Basidiomycota</taxon>
        <taxon>Pucciniomycotina</taxon>
        <taxon>Microbotryomycetes</taxon>
        <taxon>Leucosporidiales</taxon>
        <taxon>Leucosporidium</taxon>
    </lineage>
</organism>
<dbReference type="PANTHER" id="PTHR10972:SF203">
    <property type="entry name" value="OXYSTEROL-BINDING PROTEIN HOMOLOG 3"/>
    <property type="match status" value="1"/>
</dbReference>
<dbReference type="STRING" id="106004.A0A1Y2FY22"/>
<dbReference type="CDD" id="cd13289">
    <property type="entry name" value="PH_Osh3p_yeast"/>
    <property type="match status" value="1"/>
</dbReference>
<keyword evidence="3" id="KW-0445">Lipid transport</keyword>
<dbReference type="GO" id="GO:0006897">
    <property type="term" value="P:endocytosis"/>
    <property type="evidence" value="ECO:0007669"/>
    <property type="project" value="TreeGrafter"/>
</dbReference>
<evidence type="ECO:0000256" key="2">
    <source>
        <dbReference type="ARBA" id="ARBA00022448"/>
    </source>
</evidence>
<dbReference type="Proteomes" id="UP000193467">
    <property type="component" value="Unassembled WGS sequence"/>
</dbReference>
<dbReference type="Gene3D" id="2.30.29.30">
    <property type="entry name" value="Pleckstrin-homology domain (PH domain)/Phosphotyrosine-binding domain (PTB)"/>
    <property type="match status" value="1"/>
</dbReference>
<protein>
    <submittedName>
        <fullName evidence="7">Oxysterol-binding protein-domain-containing protein</fullName>
    </submittedName>
</protein>
<evidence type="ECO:0000256" key="5">
    <source>
        <dbReference type="SAM" id="MobiDB-lite"/>
    </source>
</evidence>
<dbReference type="OrthoDB" id="416222at2759"/>
<dbReference type="Gene3D" id="2.40.160.120">
    <property type="match status" value="1"/>
</dbReference>
<dbReference type="GO" id="GO:0097038">
    <property type="term" value="C:perinuclear endoplasmic reticulum"/>
    <property type="evidence" value="ECO:0007669"/>
    <property type="project" value="TreeGrafter"/>
</dbReference>
<dbReference type="GO" id="GO:0030011">
    <property type="term" value="P:maintenance of cell polarity"/>
    <property type="evidence" value="ECO:0007669"/>
    <property type="project" value="TreeGrafter"/>
</dbReference>
<evidence type="ECO:0000256" key="3">
    <source>
        <dbReference type="ARBA" id="ARBA00023055"/>
    </source>
</evidence>
<dbReference type="GO" id="GO:0006887">
    <property type="term" value="P:exocytosis"/>
    <property type="evidence" value="ECO:0007669"/>
    <property type="project" value="TreeGrafter"/>
</dbReference>
<dbReference type="GO" id="GO:0120009">
    <property type="term" value="P:intermembrane lipid transfer"/>
    <property type="evidence" value="ECO:0007669"/>
    <property type="project" value="UniProtKB-ARBA"/>
</dbReference>
<dbReference type="GO" id="GO:0035621">
    <property type="term" value="P:ER to Golgi ceramide transport"/>
    <property type="evidence" value="ECO:0007669"/>
    <property type="project" value="TreeGrafter"/>
</dbReference>
<feature type="region of interest" description="Disordered" evidence="5">
    <location>
        <begin position="305"/>
        <end position="328"/>
    </location>
</feature>
<proteinExistence type="inferred from homology"/>
<keyword evidence="4" id="KW-0446">Lipid-binding</keyword>
<dbReference type="InterPro" id="IPR041680">
    <property type="entry name" value="PH_8"/>
</dbReference>
<dbReference type="InterPro" id="IPR001849">
    <property type="entry name" value="PH_domain"/>
</dbReference>
<dbReference type="InterPro" id="IPR000648">
    <property type="entry name" value="Oxysterol-bd"/>
</dbReference>
<keyword evidence="2" id="KW-0813">Transport</keyword>
<evidence type="ECO:0000259" key="6">
    <source>
        <dbReference type="PROSITE" id="PS50003"/>
    </source>
</evidence>
<gene>
    <name evidence="7" type="ORF">BCR35DRAFT_300717</name>
</gene>
<dbReference type="SUPFAM" id="SSF144000">
    <property type="entry name" value="Oxysterol-binding protein-like"/>
    <property type="match status" value="1"/>
</dbReference>
<dbReference type="GO" id="GO:0034727">
    <property type="term" value="P:piecemeal microautophagy of the nucleus"/>
    <property type="evidence" value="ECO:0007669"/>
    <property type="project" value="TreeGrafter"/>
</dbReference>
<dbReference type="InParanoid" id="A0A1Y2FY22"/>
<dbReference type="Pfam" id="PF15409">
    <property type="entry name" value="PH_8"/>
    <property type="match status" value="1"/>
</dbReference>
<name>A0A1Y2FY22_9BASI</name>
<evidence type="ECO:0000313" key="7">
    <source>
        <dbReference type="EMBL" id="ORY88959.1"/>
    </source>
</evidence>
<accession>A0A1Y2FY22</accession>
<sequence length="731" mass="81480">MSEVPRVLKAPEAIMQGYLLKKKRKKMQGLARRYFWLSPSGALSYSFNPTSPIRDSLLVNLAYVSANRKSKMLHIDSGKTVYHCKALTLEEFDRWTEALKQFSGTVQEREFKEEESNRPESFYSAHEGGSGGGGAAPVDIAAVNAIVMQMSGPLQDLETMHLELKQQGDHTPSPLHSPGNKLKFFKKHGGQPKDSLGRSPDDYFEAKPMNGDLLIKQHGAALFALKQQHEALTAALRAFSHPPFVPPPLPHSNSFDPSKPLVTYASRSSAGFHRSTPSRASSFSLASGENEDFYDALPGEFVLEEEDKSSDEEDVEEEEGPGESGFVNVVADQSFSSDESEVEVKEEAPVEVGAVHRRSKLPSPITGDEFSMLGMLRKNVGKDLSTISFPVTMNEPLSGLQRIAEELEYSELLDRAASTDDPIERLTWVATFAISGASGNKYRSSRKPFNPLLGETYECIRPDKGFKFVAEKVSHTPVVMAFHSEGKQGWEMNGYIAPTQKFWGRSMEVFVTGDFNISFPATGDVYSIRKPSSFVRNLVAGTKYLELVGDLVITNESTGHKAVIAFKEGSAWGGSSTRNKIDGKVYDERGNVRVELAGRWDEHVDKKEGGSHFTRLWQINDPQPNPERYYGFSRFTTELNELTPIEDGLLAPTDSRLRPDQLAMERGDIDEAEATKKRVEEKQRSKRKALQDAGQELLPPVWFVKDGEGWRYGGEYFDTRDKKAFADPDIY</sequence>
<comment type="caution">
    <text evidence="7">The sequence shown here is derived from an EMBL/GenBank/DDBJ whole genome shotgun (WGS) entry which is preliminary data.</text>
</comment>
<evidence type="ECO:0000256" key="1">
    <source>
        <dbReference type="ARBA" id="ARBA00008842"/>
    </source>
</evidence>
<evidence type="ECO:0000313" key="8">
    <source>
        <dbReference type="Proteomes" id="UP000193467"/>
    </source>
</evidence>
<feature type="region of interest" description="Disordered" evidence="5">
    <location>
        <begin position="652"/>
        <end position="692"/>
    </location>
</feature>
<dbReference type="FunFam" id="2.40.160.120:FF:000001">
    <property type="entry name" value="Oxysterol-binding protein"/>
    <property type="match status" value="1"/>
</dbReference>
<feature type="compositionally biased region" description="Basic and acidic residues" evidence="5">
    <location>
        <begin position="107"/>
        <end position="118"/>
    </location>
</feature>
<dbReference type="EMBL" id="MCGR01000007">
    <property type="protein sequence ID" value="ORY88959.1"/>
    <property type="molecule type" value="Genomic_DNA"/>
</dbReference>
<dbReference type="Pfam" id="PF01237">
    <property type="entry name" value="Oxysterol_BP"/>
    <property type="match status" value="1"/>
</dbReference>
<dbReference type="GO" id="GO:0032934">
    <property type="term" value="F:sterol binding"/>
    <property type="evidence" value="ECO:0007669"/>
    <property type="project" value="TreeGrafter"/>
</dbReference>
<dbReference type="InterPro" id="IPR037239">
    <property type="entry name" value="OSBP_sf"/>
</dbReference>
<comment type="similarity">
    <text evidence="1">Belongs to the OSBP family.</text>
</comment>
<dbReference type="Gene3D" id="3.30.70.3490">
    <property type="match status" value="1"/>
</dbReference>
<dbReference type="AlphaFoldDB" id="A0A1Y2FY22"/>
<dbReference type="SUPFAM" id="SSF50729">
    <property type="entry name" value="PH domain-like"/>
    <property type="match status" value="1"/>
</dbReference>
<dbReference type="GO" id="GO:0032541">
    <property type="term" value="C:cortical endoplasmic reticulum"/>
    <property type="evidence" value="ECO:0007669"/>
    <property type="project" value="TreeGrafter"/>
</dbReference>
<dbReference type="GO" id="GO:0005829">
    <property type="term" value="C:cytosol"/>
    <property type="evidence" value="ECO:0007669"/>
    <property type="project" value="TreeGrafter"/>
</dbReference>
<dbReference type="PROSITE" id="PS50003">
    <property type="entry name" value="PH_DOMAIN"/>
    <property type="match status" value="1"/>
</dbReference>
<dbReference type="InterPro" id="IPR011993">
    <property type="entry name" value="PH-like_dom_sf"/>
</dbReference>
<feature type="region of interest" description="Disordered" evidence="5">
    <location>
        <begin position="106"/>
        <end position="130"/>
    </location>
</feature>
<dbReference type="SMART" id="SM00233">
    <property type="entry name" value="PH"/>
    <property type="match status" value="1"/>
</dbReference>
<feature type="domain" description="PH" evidence="6">
    <location>
        <begin position="12"/>
        <end position="104"/>
    </location>
</feature>
<keyword evidence="8" id="KW-1185">Reference proteome</keyword>
<dbReference type="FunCoup" id="A0A1Y2FY22">
    <property type="interactions" value="116"/>
</dbReference>
<evidence type="ECO:0000256" key="4">
    <source>
        <dbReference type="ARBA" id="ARBA00023121"/>
    </source>
</evidence>
<dbReference type="GO" id="GO:0005886">
    <property type="term" value="C:plasma membrane"/>
    <property type="evidence" value="ECO:0007669"/>
    <property type="project" value="TreeGrafter"/>
</dbReference>
<reference evidence="7 8" key="1">
    <citation type="submission" date="2016-07" db="EMBL/GenBank/DDBJ databases">
        <title>Pervasive Adenine N6-methylation of Active Genes in Fungi.</title>
        <authorList>
            <consortium name="DOE Joint Genome Institute"/>
            <person name="Mondo S.J."/>
            <person name="Dannebaum R.O."/>
            <person name="Kuo R.C."/>
            <person name="Labutti K."/>
            <person name="Haridas S."/>
            <person name="Kuo A."/>
            <person name="Salamov A."/>
            <person name="Ahrendt S.R."/>
            <person name="Lipzen A."/>
            <person name="Sullivan W."/>
            <person name="Andreopoulos W.B."/>
            <person name="Clum A."/>
            <person name="Lindquist E."/>
            <person name="Daum C."/>
            <person name="Ramamoorthy G.K."/>
            <person name="Gryganskyi A."/>
            <person name="Culley D."/>
            <person name="Magnuson J.K."/>
            <person name="James T.Y."/>
            <person name="O'Malley M.A."/>
            <person name="Stajich J.E."/>
            <person name="Spatafora J.W."/>
            <person name="Visel A."/>
            <person name="Grigoriev I.V."/>
        </authorList>
    </citation>
    <scope>NUCLEOTIDE SEQUENCE [LARGE SCALE GENOMIC DNA]</scope>
    <source>
        <strain evidence="7 8">62-1032</strain>
    </source>
</reference>
<dbReference type="PANTHER" id="PTHR10972">
    <property type="entry name" value="OXYSTEROL-BINDING PROTEIN-RELATED"/>
    <property type="match status" value="1"/>
</dbReference>
<feature type="compositionally biased region" description="Acidic residues" evidence="5">
    <location>
        <begin position="305"/>
        <end position="321"/>
    </location>
</feature>
<feature type="compositionally biased region" description="Basic and acidic residues" evidence="5">
    <location>
        <begin position="655"/>
        <end position="683"/>
    </location>
</feature>